<evidence type="ECO:0000313" key="3">
    <source>
        <dbReference type="Proteomes" id="UP001302676"/>
    </source>
</evidence>
<keyword evidence="3" id="KW-1185">Reference proteome</keyword>
<feature type="region of interest" description="Disordered" evidence="1">
    <location>
        <begin position="213"/>
        <end position="239"/>
    </location>
</feature>
<accession>A0AAN6UYK6</accession>
<name>A0AAN6UYK6_9PEZI</name>
<comment type="caution">
    <text evidence="2">The sequence shown here is derived from an EMBL/GenBank/DDBJ whole genome shotgun (WGS) entry which is preliminary data.</text>
</comment>
<dbReference type="GeneID" id="87821419"/>
<dbReference type="EMBL" id="MU853636">
    <property type="protein sequence ID" value="KAK4140266.1"/>
    <property type="molecule type" value="Genomic_DNA"/>
</dbReference>
<evidence type="ECO:0000313" key="2">
    <source>
        <dbReference type="EMBL" id="KAK4140266.1"/>
    </source>
</evidence>
<dbReference type="RefSeq" id="XP_062633637.1">
    <property type="nucleotide sequence ID" value="XM_062784806.1"/>
</dbReference>
<sequence length="248" mass="27684">MAQIRRRRLEKTQHRMLETLWDHLDFDSPGTLNDAELNSLGLNWFDHVFSGLEMEYEDEIHPVNIYKGLDQEDMSFGSPIGDCPDNAGLYMTGYYMVPTAADTPHLGITVLNPIVAREGEMLECELKATAACLWAQTRSKQFTDHHTKPVLVFTFQSETHARITQSHMDAKTNKIIIRQSRQFELIGAPGEPPADAYLLMRWLLNAPVGATKYEDEQSPSEGEISKGAGTAGAGMPVVPKIVVANPDR</sequence>
<evidence type="ECO:0000256" key="1">
    <source>
        <dbReference type="SAM" id="MobiDB-lite"/>
    </source>
</evidence>
<dbReference type="Proteomes" id="UP001302676">
    <property type="component" value="Unassembled WGS sequence"/>
</dbReference>
<gene>
    <name evidence="2" type="ORF">C8A04DRAFT_40056</name>
</gene>
<reference evidence="2" key="2">
    <citation type="submission" date="2023-05" db="EMBL/GenBank/DDBJ databases">
        <authorList>
            <consortium name="Lawrence Berkeley National Laboratory"/>
            <person name="Steindorff A."/>
            <person name="Hensen N."/>
            <person name="Bonometti L."/>
            <person name="Westerberg I."/>
            <person name="Brannstrom I.O."/>
            <person name="Guillou S."/>
            <person name="Cros-Aarteil S."/>
            <person name="Calhoun S."/>
            <person name="Haridas S."/>
            <person name="Kuo A."/>
            <person name="Mondo S."/>
            <person name="Pangilinan J."/>
            <person name="Riley R."/>
            <person name="Labutti K."/>
            <person name="Andreopoulos B."/>
            <person name="Lipzen A."/>
            <person name="Chen C."/>
            <person name="Yanf M."/>
            <person name="Daum C."/>
            <person name="Ng V."/>
            <person name="Clum A."/>
            <person name="Ohm R."/>
            <person name="Martin F."/>
            <person name="Silar P."/>
            <person name="Natvig D."/>
            <person name="Lalanne C."/>
            <person name="Gautier V."/>
            <person name="Ament-Velasquez S.L."/>
            <person name="Kruys A."/>
            <person name="Hutchinson M.I."/>
            <person name="Powell A.J."/>
            <person name="Barry K."/>
            <person name="Miller A.N."/>
            <person name="Grigoriev I.V."/>
            <person name="Debuchy R."/>
            <person name="Gladieux P."/>
            <person name="Thoren M.H."/>
            <person name="Johannesson H."/>
        </authorList>
    </citation>
    <scope>NUCLEOTIDE SEQUENCE</scope>
    <source>
        <strain evidence="2">CBS 141.50</strain>
    </source>
</reference>
<dbReference type="AlphaFoldDB" id="A0AAN6UYK6"/>
<proteinExistence type="predicted"/>
<protein>
    <submittedName>
        <fullName evidence="2">Uncharacterized protein</fullName>
    </submittedName>
</protein>
<organism evidence="2 3">
    <name type="scientific">Dichotomopilus funicola</name>
    <dbReference type="NCBI Taxonomy" id="1934379"/>
    <lineage>
        <taxon>Eukaryota</taxon>
        <taxon>Fungi</taxon>
        <taxon>Dikarya</taxon>
        <taxon>Ascomycota</taxon>
        <taxon>Pezizomycotina</taxon>
        <taxon>Sordariomycetes</taxon>
        <taxon>Sordariomycetidae</taxon>
        <taxon>Sordariales</taxon>
        <taxon>Chaetomiaceae</taxon>
        <taxon>Dichotomopilus</taxon>
    </lineage>
</organism>
<reference evidence="2" key="1">
    <citation type="journal article" date="2023" name="Mol. Phylogenet. Evol.">
        <title>Genome-scale phylogeny and comparative genomics of the fungal order Sordariales.</title>
        <authorList>
            <person name="Hensen N."/>
            <person name="Bonometti L."/>
            <person name="Westerberg I."/>
            <person name="Brannstrom I.O."/>
            <person name="Guillou S."/>
            <person name="Cros-Aarteil S."/>
            <person name="Calhoun S."/>
            <person name="Haridas S."/>
            <person name="Kuo A."/>
            <person name="Mondo S."/>
            <person name="Pangilinan J."/>
            <person name="Riley R."/>
            <person name="LaButti K."/>
            <person name="Andreopoulos B."/>
            <person name="Lipzen A."/>
            <person name="Chen C."/>
            <person name="Yan M."/>
            <person name="Daum C."/>
            <person name="Ng V."/>
            <person name="Clum A."/>
            <person name="Steindorff A."/>
            <person name="Ohm R.A."/>
            <person name="Martin F."/>
            <person name="Silar P."/>
            <person name="Natvig D.O."/>
            <person name="Lalanne C."/>
            <person name="Gautier V."/>
            <person name="Ament-Velasquez S.L."/>
            <person name="Kruys A."/>
            <person name="Hutchinson M.I."/>
            <person name="Powell A.J."/>
            <person name="Barry K."/>
            <person name="Miller A.N."/>
            <person name="Grigoriev I.V."/>
            <person name="Debuchy R."/>
            <person name="Gladieux P."/>
            <person name="Hiltunen Thoren M."/>
            <person name="Johannesson H."/>
        </authorList>
    </citation>
    <scope>NUCLEOTIDE SEQUENCE</scope>
    <source>
        <strain evidence="2">CBS 141.50</strain>
    </source>
</reference>